<feature type="region of interest" description="Disordered" evidence="1">
    <location>
        <begin position="1"/>
        <end position="33"/>
    </location>
</feature>
<dbReference type="Proteomes" id="UP001501358">
    <property type="component" value="Unassembled WGS sequence"/>
</dbReference>
<evidence type="ECO:0000313" key="3">
    <source>
        <dbReference type="Proteomes" id="UP001501358"/>
    </source>
</evidence>
<name>A0ABN3LP45_9ACTN</name>
<keyword evidence="3" id="KW-1185">Reference proteome</keyword>
<evidence type="ECO:0000313" key="2">
    <source>
        <dbReference type="EMBL" id="GAA2486414.1"/>
    </source>
</evidence>
<comment type="caution">
    <text evidence="2">The sequence shown here is derived from an EMBL/GenBank/DDBJ whole genome shotgun (WGS) entry which is preliminary data.</text>
</comment>
<proteinExistence type="predicted"/>
<gene>
    <name evidence="2" type="ORF">GCM10010406_23240</name>
</gene>
<protein>
    <submittedName>
        <fullName evidence="2">Uncharacterized protein</fullName>
    </submittedName>
</protein>
<evidence type="ECO:0000256" key="1">
    <source>
        <dbReference type="SAM" id="MobiDB-lite"/>
    </source>
</evidence>
<dbReference type="EMBL" id="BAAATA010000010">
    <property type="protein sequence ID" value="GAA2486414.1"/>
    <property type="molecule type" value="Genomic_DNA"/>
</dbReference>
<reference evidence="2 3" key="1">
    <citation type="journal article" date="2019" name="Int. J. Syst. Evol. Microbiol.">
        <title>The Global Catalogue of Microorganisms (GCM) 10K type strain sequencing project: providing services to taxonomists for standard genome sequencing and annotation.</title>
        <authorList>
            <consortium name="The Broad Institute Genomics Platform"/>
            <consortium name="The Broad Institute Genome Sequencing Center for Infectious Disease"/>
            <person name="Wu L."/>
            <person name="Ma J."/>
        </authorList>
    </citation>
    <scope>NUCLEOTIDE SEQUENCE [LARGE SCALE GENOMIC DNA]</scope>
    <source>
        <strain evidence="2 3">JCM 6307</strain>
    </source>
</reference>
<feature type="region of interest" description="Disordered" evidence="1">
    <location>
        <begin position="52"/>
        <end position="88"/>
    </location>
</feature>
<accession>A0ABN3LP45</accession>
<organism evidence="2 3">
    <name type="scientific">Streptomyces thermolineatus</name>
    <dbReference type="NCBI Taxonomy" id="44033"/>
    <lineage>
        <taxon>Bacteria</taxon>
        <taxon>Bacillati</taxon>
        <taxon>Actinomycetota</taxon>
        <taxon>Actinomycetes</taxon>
        <taxon>Kitasatosporales</taxon>
        <taxon>Streptomycetaceae</taxon>
        <taxon>Streptomyces</taxon>
    </lineage>
</organism>
<sequence length="88" mass="9306">MQAAERHLRLRGGAAQAQHPVPRPVFGSGTRFSRGITRDAIPGAFHGVLQKGRLSGSGVRQHKERTASVGAGTSQEAHDGPLFEIAPD</sequence>